<evidence type="ECO:0000256" key="6">
    <source>
        <dbReference type="ARBA" id="ARBA00023136"/>
    </source>
</evidence>
<feature type="compositionally biased region" description="Basic and acidic residues" evidence="7">
    <location>
        <begin position="49"/>
        <end position="74"/>
    </location>
</feature>
<dbReference type="PROSITE" id="PS50190">
    <property type="entry name" value="SEC7"/>
    <property type="match status" value="1"/>
</dbReference>
<dbReference type="InterPro" id="IPR046455">
    <property type="entry name" value="Sec7/BIG1-like_C"/>
</dbReference>
<dbReference type="PANTHER" id="PTHR10663:SF375">
    <property type="entry name" value="LD29171P"/>
    <property type="match status" value="1"/>
</dbReference>
<keyword evidence="5" id="KW-0653">Protein transport</keyword>
<dbReference type="Pfam" id="PF09324">
    <property type="entry name" value="Sec7-like_HDS"/>
    <property type="match status" value="1"/>
</dbReference>
<feature type="compositionally biased region" description="Basic and acidic residues" evidence="7">
    <location>
        <begin position="31"/>
        <end position="40"/>
    </location>
</feature>
<feature type="domain" description="SEC7" evidence="8">
    <location>
        <begin position="745"/>
        <end position="934"/>
    </location>
</feature>
<dbReference type="InterPro" id="IPR000904">
    <property type="entry name" value="Sec7_dom"/>
</dbReference>
<dbReference type="Pfam" id="PF01369">
    <property type="entry name" value="Sec7"/>
    <property type="match status" value="1"/>
</dbReference>
<dbReference type="SUPFAM" id="SSF48371">
    <property type="entry name" value="ARM repeat"/>
    <property type="match status" value="2"/>
</dbReference>
<evidence type="ECO:0000256" key="1">
    <source>
        <dbReference type="ARBA" id="ARBA00004370"/>
    </source>
</evidence>
<keyword evidence="4" id="KW-0963">Cytoplasm</keyword>
<organism evidence="9 10">
    <name type="scientific">Lodderomyces beijingensis</name>
    <dbReference type="NCBI Taxonomy" id="1775926"/>
    <lineage>
        <taxon>Eukaryota</taxon>
        <taxon>Fungi</taxon>
        <taxon>Dikarya</taxon>
        <taxon>Ascomycota</taxon>
        <taxon>Saccharomycotina</taxon>
        <taxon>Pichiomycetes</taxon>
        <taxon>Debaryomycetaceae</taxon>
        <taxon>Candida/Lodderomyces clade</taxon>
        <taxon>Lodderomyces</taxon>
    </lineage>
</organism>
<feature type="region of interest" description="Disordered" evidence="7">
    <location>
        <begin position="703"/>
        <end position="734"/>
    </location>
</feature>
<dbReference type="PANTHER" id="PTHR10663">
    <property type="entry name" value="GUANYL-NUCLEOTIDE EXCHANGE FACTOR"/>
    <property type="match status" value="1"/>
</dbReference>
<comment type="subcellular location">
    <subcellularLocation>
        <location evidence="2">Cytoplasm</location>
    </subcellularLocation>
    <subcellularLocation>
        <location evidence="1">Membrane</location>
    </subcellularLocation>
</comment>
<name>A0ABP0ZLP3_9ASCO</name>
<dbReference type="Gene3D" id="1.10.220.20">
    <property type="match status" value="1"/>
</dbReference>
<dbReference type="SUPFAM" id="SSF48425">
    <property type="entry name" value="Sec7 domain"/>
    <property type="match status" value="1"/>
</dbReference>
<gene>
    <name evidence="9" type="ORF">LODBEIA_P32920</name>
</gene>
<evidence type="ECO:0000256" key="2">
    <source>
        <dbReference type="ARBA" id="ARBA00004496"/>
    </source>
</evidence>
<dbReference type="Proteomes" id="UP001497383">
    <property type="component" value="Chromosome 4"/>
</dbReference>
<evidence type="ECO:0000259" key="8">
    <source>
        <dbReference type="PROSITE" id="PS50190"/>
    </source>
</evidence>
<dbReference type="Pfam" id="PF12783">
    <property type="entry name" value="Sec7-like_HUS"/>
    <property type="match status" value="1"/>
</dbReference>
<feature type="compositionally biased region" description="Polar residues" evidence="7">
    <location>
        <begin position="174"/>
        <end position="194"/>
    </location>
</feature>
<feature type="region of interest" description="Disordered" evidence="7">
    <location>
        <begin position="1"/>
        <end position="194"/>
    </location>
</feature>
<evidence type="ECO:0000256" key="7">
    <source>
        <dbReference type="SAM" id="MobiDB-lite"/>
    </source>
</evidence>
<feature type="compositionally biased region" description="Polar residues" evidence="7">
    <location>
        <begin position="75"/>
        <end position="88"/>
    </location>
</feature>
<keyword evidence="3" id="KW-0813">Transport</keyword>
<keyword evidence="10" id="KW-1185">Reference proteome</keyword>
<dbReference type="Pfam" id="PF20252">
    <property type="entry name" value="BIG2_C"/>
    <property type="match status" value="1"/>
</dbReference>
<dbReference type="InterPro" id="IPR015403">
    <property type="entry name" value="Mon2/Sec7/BIG1-like_HDS"/>
</dbReference>
<dbReference type="RefSeq" id="XP_066830230.1">
    <property type="nucleotide sequence ID" value="XM_066973386.1"/>
</dbReference>
<evidence type="ECO:0000313" key="9">
    <source>
        <dbReference type="EMBL" id="CAK9439068.1"/>
    </source>
</evidence>
<dbReference type="CDD" id="cd00171">
    <property type="entry name" value="Sec7"/>
    <property type="match status" value="1"/>
</dbReference>
<feature type="compositionally biased region" description="Basic and acidic residues" evidence="7">
    <location>
        <begin position="1"/>
        <end position="12"/>
    </location>
</feature>
<protein>
    <recommendedName>
        <fullName evidence="8">SEC7 domain-containing protein</fullName>
    </recommendedName>
</protein>
<accession>A0ABP0ZLP3</accession>
<dbReference type="InterPro" id="IPR032629">
    <property type="entry name" value="DCB_dom"/>
</dbReference>
<sequence>MSSEVQLDKEAMASELPSGSGVGLGLQLDEDAPRGTELAKDAQGIDSAEVTKEVSEKNDSKSQLEDEMATKETENNGSEADPQTTATNAAVDEQDQSLQEQENMVTGAEEQSCGQDDTQSSVVGTEHGFEKSPGLFSEEASTSTPRAGTGAMAETETETETEHEHERETPSIDIKNSTDSTKLSQEQSRASRVSLNSTATVENIHIFKKTFESILASKEAKKNERLKGLVEKALKSLNASDERNPHVLFDALKACCETPSVDIKSKAVDLFAKLFDYGQFDEDSEKVKLTNNSVDVIAACFEGEGTDPELELQVARALMHSILLMPCHGTPLLQAIRVIYNVFVFSLNPRNQAVAQGIVTQVIGAVFQRVSDSKVSKSLNSSSLNIEFTEQPEPLREGEEKLTLNQLENINNSEIEYEREGEAEDETQMDVSIKDVFIIVRAMVKISTKPLDSATIDMKSHSVRSKLLSLHVLHTVLKQHIDIFLSKEAVIRTGNEKVRLIDACRQYISFALSKNAASPLAPVFELSLEIFWVIISNLRSEFKREIPVFWDEIYFPVAEMKSSSAHQKRYLLSIIERLCNDSRCVIEFYLNYDCDSNMPNICEKIIDYLTKLSLQRVDVTPQQKHAFIDNRRQGISIYDVSKISNLTTNTMSSKPPEPEIYNLFSIEYALKMTSISCLVAFLRSMYSWAQKGLVTTKTQATSDTRNGSFLSLSRDRSDSNSTSANLTRNGSFLNGEDHETEKIEQFENQKQRKKALLEGIKQFNQKAKKGISYLTSSGFIKDGDSPVDIAKFLLETDGLDKAVIGEYLGEGDEKNIAIMHAFVDQMEFENAEFVDAMRQFLQSFRLPGEAQKIDRFLLKFAERYVMGNPSVFANADTAYILGYSVIMLNTDLHSPQVKNRMTFDSFVMNNSGIDDGNDIPRELLKKIYDEILHNEIKLQSEQHAALLAGDLAVVTPTTPSLGFFGGRDLAREAYLYASNEMSTKAERLMKSLRSKGRGEESETMYYAATSVLHVKSIFDTMWMSILAGLTPPFKEYDESYVTKACLEGIKLSIRIACMFDLEYARASFIGALVQFQNLNHYEEMRPKNVDAIQIMLDVAVSDGSHLGEAWIQILTSISQIERLQLIAQGVDQDSIPDVTVAKVINRGSMDSSRTSSASFFSSFSSQTPAQSASSKFHNQHLSPVVARLLLKTELEVAIDKVFTNSANLSGPSIVEFVKALSIVTREEVDSSGQSSNPRTFSLQKFVDICYYNMDRIRLEWSQIWSVMGETFNELGCHSNASISFFALDSLRQLSMRFLEIEELAHFKFQKEFLKPFEYAITHNQSLEVKEMVLECMNNMILARASQIRSGWKTIFNVCTAGAREPKEALVTKSYKMAIWINKEYAEEVRRQDSFSDLVVCFTTLAKNEKFQRISLLSLDVLSRLIYEIAQLSFPNGEDEAIDPAEKNDQLQKLWFPVLFGFHDIIMTGEELEVRSKALHNLFALLMKYGKHFNHDFWDLIYHDLLFPIFKILSNHWELNLDDLNDKLSVWLSTTLIQALKSMINLFTYYFDALNHLLGDYLKLITSCICQENDTIARIGRECLTYLLVDNAKNFQKEHWSEITEGLGRLFELTKASELFTLDPERTANSKHNGGGGGDQYSDLNRELAENHQQQMLTREKSSIVVKSVLQLLLIQTVSELLENETFYEIVPNEYLMKWAQLLLNSYNFAKTFNDDYDLRVRLWNAGVIERLPNLLKQESSSSAVFINIMFRMYCDDVKTTAQDKKAILSYLDPLCSSITARYCEFDETNQQRNISTWKPVIIEIYQGYVELDDVDFQQYGPVMYDLILKIFDKSMSNDLRSAVRAFLKRIGVEFVYKK</sequence>
<feature type="compositionally biased region" description="Basic and acidic residues" evidence="7">
    <location>
        <begin position="160"/>
        <end position="170"/>
    </location>
</feature>
<reference evidence="9 10" key="1">
    <citation type="submission" date="2024-03" db="EMBL/GenBank/DDBJ databases">
        <authorList>
            <person name="Brejova B."/>
        </authorList>
    </citation>
    <scope>NUCLEOTIDE SEQUENCE [LARGE SCALE GENOMIC DNA]</scope>
    <source>
        <strain evidence="9 10">CBS 14171</strain>
    </source>
</reference>
<feature type="compositionally biased region" description="Polar residues" evidence="7">
    <location>
        <begin position="112"/>
        <end position="123"/>
    </location>
</feature>
<dbReference type="EMBL" id="OZ022408">
    <property type="protein sequence ID" value="CAK9439068.1"/>
    <property type="molecule type" value="Genomic_DNA"/>
</dbReference>
<dbReference type="GeneID" id="92208488"/>
<dbReference type="SMART" id="SM00222">
    <property type="entry name" value="Sec7"/>
    <property type="match status" value="1"/>
</dbReference>
<evidence type="ECO:0000256" key="5">
    <source>
        <dbReference type="ARBA" id="ARBA00022927"/>
    </source>
</evidence>
<dbReference type="InterPro" id="IPR035999">
    <property type="entry name" value="Sec7_dom_sf"/>
</dbReference>
<dbReference type="Gene3D" id="1.10.1000.11">
    <property type="entry name" value="Arf Nucleotide-binding Site Opener,domain 2"/>
    <property type="match status" value="1"/>
</dbReference>
<dbReference type="InterPro" id="IPR016024">
    <property type="entry name" value="ARM-type_fold"/>
</dbReference>
<dbReference type="InterPro" id="IPR032691">
    <property type="entry name" value="Mon2/Sec7/BIG1-like_HUS"/>
</dbReference>
<evidence type="ECO:0000313" key="10">
    <source>
        <dbReference type="Proteomes" id="UP001497383"/>
    </source>
</evidence>
<dbReference type="InterPro" id="IPR023394">
    <property type="entry name" value="Sec7_C_sf"/>
</dbReference>
<dbReference type="Pfam" id="PF16213">
    <property type="entry name" value="DCB"/>
    <property type="match status" value="1"/>
</dbReference>
<evidence type="ECO:0000256" key="4">
    <source>
        <dbReference type="ARBA" id="ARBA00022490"/>
    </source>
</evidence>
<evidence type="ECO:0000256" key="3">
    <source>
        <dbReference type="ARBA" id="ARBA00022448"/>
    </source>
</evidence>
<proteinExistence type="predicted"/>
<keyword evidence="6" id="KW-0472">Membrane</keyword>